<evidence type="ECO:0000256" key="1">
    <source>
        <dbReference type="SAM" id="Phobius"/>
    </source>
</evidence>
<proteinExistence type="predicted"/>
<dbReference type="AlphaFoldDB" id="A0A0V1IH56"/>
<keyword evidence="1" id="KW-0812">Transmembrane</keyword>
<organism evidence="2 3">
    <name type="scientific">Trichinella pseudospiralis</name>
    <name type="common">Parasitic roundworm</name>
    <dbReference type="NCBI Taxonomy" id="6337"/>
    <lineage>
        <taxon>Eukaryota</taxon>
        <taxon>Metazoa</taxon>
        <taxon>Ecdysozoa</taxon>
        <taxon>Nematoda</taxon>
        <taxon>Enoplea</taxon>
        <taxon>Dorylaimia</taxon>
        <taxon>Trichinellida</taxon>
        <taxon>Trichinellidae</taxon>
        <taxon>Trichinella</taxon>
    </lineage>
</organism>
<keyword evidence="1" id="KW-0472">Membrane</keyword>
<evidence type="ECO:0000313" key="2">
    <source>
        <dbReference type="EMBL" id="KRZ21509.1"/>
    </source>
</evidence>
<protein>
    <submittedName>
        <fullName evidence="2">Uncharacterized protein</fullName>
    </submittedName>
</protein>
<gene>
    <name evidence="2" type="ORF">T4C_8279</name>
</gene>
<name>A0A0V1IH56_TRIPS</name>
<dbReference type="EMBL" id="JYDV01000357">
    <property type="protein sequence ID" value="KRZ21509.1"/>
    <property type="molecule type" value="Genomic_DNA"/>
</dbReference>
<keyword evidence="1" id="KW-1133">Transmembrane helix</keyword>
<dbReference type="Proteomes" id="UP000054826">
    <property type="component" value="Unassembled WGS sequence"/>
</dbReference>
<feature type="transmembrane region" description="Helical" evidence="1">
    <location>
        <begin position="15"/>
        <end position="33"/>
    </location>
</feature>
<comment type="caution">
    <text evidence="2">The sequence shown here is derived from an EMBL/GenBank/DDBJ whole genome shotgun (WGS) entry which is preliminary data.</text>
</comment>
<feature type="transmembrane region" description="Helical" evidence="1">
    <location>
        <begin position="54"/>
        <end position="72"/>
    </location>
</feature>
<sequence>MRGRHEADHKKTKGMYDFLGVLILVPNFMALRYNKSHENRFLALHYANKGRWKIALSLVTVHLLAQSTWQAVAS</sequence>
<accession>A0A0V1IH56</accession>
<evidence type="ECO:0000313" key="3">
    <source>
        <dbReference type="Proteomes" id="UP000054826"/>
    </source>
</evidence>
<reference evidence="2 3" key="1">
    <citation type="submission" date="2015-01" db="EMBL/GenBank/DDBJ databases">
        <title>Evolution of Trichinella species and genotypes.</title>
        <authorList>
            <person name="Korhonen P.K."/>
            <person name="Edoardo P."/>
            <person name="Giuseppe L.R."/>
            <person name="Gasser R.B."/>
        </authorList>
    </citation>
    <scope>NUCLEOTIDE SEQUENCE [LARGE SCALE GENOMIC DNA]</scope>
    <source>
        <strain evidence="2">ISS176</strain>
    </source>
</reference>